<dbReference type="Pfam" id="PF13302">
    <property type="entry name" value="Acetyltransf_3"/>
    <property type="match status" value="2"/>
</dbReference>
<dbReference type="Proteomes" id="UP000186104">
    <property type="component" value="Chromosome"/>
</dbReference>
<dbReference type="PANTHER" id="PTHR43441">
    <property type="entry name" value="RIBOSOMAL-PROTEIN-SERINE ACETYLTRANSFERASE"/>
    <property type="match status" value="1"/>
</dbReference>
<dbReference type="InterPro" id="IPR051908">
    <property type="entry name" value="Ribosomal_N-acetyltransferase"/>
</dbReference>
<dbReference type="GO" id="GO:0008999">
    <property type="term" value="F:protein-N-terminal-alanine acetyltransferase activity"/>
    <property type="evidence" value="ECO:0007669"/>
    <property type="project" value="TreeGrafter"/>
</dbReference>
<dbReference type="InterPro" id="IPR016181">
    <property type="entry name" value="Acyl_CoA_acyltransferase"/>
</dbReference>
<dbReference type="GO" id="GO:1990189">
    <property type="term" value="F:protein N-terminal-serine acetyltransferase activity"/>
    <property type="evidence" value="ECO:0007669"/>
    <property type="project" value="TreeGrafter"/>
</dbReference>
<dbReference type="STRING" id="499555.BJL86_2560"/>
<name>A0A173LR75_9ACTN</name>
<accession>A0A173LR75</accession>
<dbReference type="OrthoDB" id="9132139at2"/>
<dbReference type="PANTHER" id="PTHR43441:SF11">
    <property type="entry name" value="RIBOSOMAL-PROTEIN-SERINE ACETYLTRANSFERASE"/>
    <property type="match status" value="1"/>
</dbReference>
<sequence length="364" mass="39611">MFKLSALPLELGNARLRTLEPRDAAAFAAGTEDEEVKKFAHLPQPHYTPESVLAMISGDVTEGLSIGTLAVLALADRVTDEFAGSLVIFDVSPQNDTASTRASAELGFWISARHRGRGLAGDGIELGTQFARACGIDVLRARTVPENEASLRALTGRGFAENGTARSTAPSSEVLDLVSLERTLVPPPSLPLKTGRLTLRKHRSSDACWLSDVYGDDAFARYLLHEPWSLEDTQRELRIRMDQPDLDGSARAIALVIEHEGTPVGDVSLTYTDPARRVVEIGWAIAPSAAGHGFAAEAARAMLALAFEHYRAHRVVAQMDARNTASAALARRIGMRREAHHLQDWWNKGEWTDTLVYARLATDG</sequence>
<dbReference type="RefSeq" id="WP_067476602.1">
    <property type="nucleotide sequence ID" value="NZ_CP015961.1"/>
</dbReference>
<keyword evidence="3" id="KW-1185">Reference proteome</keyword>
<gene>
    <name evidence="2" type="ORF">BJL86_2560</name>
</gene>
<keyword evidence="2" id="KW-0808">Transferase</keyword>
<dbReference type="SUPFAM" id="SSF55729">
    <property type="entry name" value="Acyl-CoA N-acyltransferases (Nat)"/>
    <property type="match status" value="2"/>
</dbReference>
<dbReference type="EMBL" id="CP015961">
    <property type="protein sequence ID" value="ANI93320.1"/>
    <property type="molecule type" value="Genomic_DNA"/>
</dbReference>
<evidence type="ECO:0000313" key="2">
    <source>
        <dbReference type="EMBL" id="ANI93320.1"/>
    </source>
</evidence>
<dbReference type="PROSITE" id="PS51186">
    <property type="entry name" value="GNAT"/>
    <property type="match status" value="2"/>
</dbReference>
<feature type="domain" description="N-acetyltransferase" evidence="1">
    <location>
        <begin position="14"/>
        <end position="181"/>
    </location>
</feature>
<dbReference type="KEGG" id="dtm:BJL86_2560"/>
<dbReference type="AlphaFoldDB" id="A0A173LR75"/>
<dbReference type="InterPro" id="IPR000182">
    <property type="entry name" value="GNAT_dom"/>
</dbReference>
<proteinExistence type="predicted"/>
<protein>
    <submittedName>
        <fullName evidence="2">Putative N-acetyltransferase YnaD</fullName>
    </submittedName>
</protein>
<dbReference type="Gene3D" id="3.40.630.30">
    <property type="match status" value="2"/>
</dbReference>
<evidence type="ECO:0000313" key="3">
    <source>
        <dbReference type="Proteomes" id="UP000186104"/>
    </source>
</evidence>
<evidence type="ECO:0000259" key="1">
    <source>
        <dbReference type="PROSITE" id="PS51186"/>
    </source>
</evidence>
<feature type="domain" description="N-acetyltransferase" evidence="1">
    <location>
        <begin position="208"/>
        <end position="362"/>
    </location>
</feature>
<organism evidence="2 3">
    <name type="scientific">Dietzia timorensis</name>
    <dbReference type="NCBI Taxonomy" id="499555"/>
    <lineage>
        <taxon>Bacteria</taxon>
        <taxon>Bacillati</taxon>
        <taxon>Actinomycetota</taxon>
        <taxon>Actinomycetes</taxon>
        <taxon>Mycobacteriales</taxon>
        <taxon>Dietziaceae</taxon>
        <taxon>Dietzia</taxon>
    </lineage>
</organism>
<dbReference type="GO" id="GO:0005737">
    <property type="term" value="C:cytoplasm"/>
    <property type="evidence" value="ECO:0007669"/>
    <property type="project" value="TreeGrafter"/>
</dbReference>
<reference evidence="2 3" key="1">
    <citation type="submission" date="2016-06" db="EMBL/GenBank/DDBJ databases">
        <title>Complete genome sequence of a saline-alkali tolerant type strain Dietzia timorensis ID05-A0528T.</title>
        <authorList>
            <person name="Wu X."/>
        </authorList>
    </citation>
    <scope>NUCLEOTIDE SEQUENCE [LARGE SCALE GENOMIC DNA]</scope>
    <source>
        <strain evidence="2 3">ID05-A0528</strain>
    </source>
</reference>